<proteinExistence type="predicted"/>
<sequence>MGDSFEPSYLTSRNKVFTTAAYDSHKNIVLLAFEIIEKIVRDYFPYITETETTAFTDCVNCLIAFTNSRSNKEISLSAIGFLRLCATKLAEGDIGFSRNKEKEGSEISRSPHRGKDRIYENGELANKEDHLYFWFPLLTGLSELSFDPRQEIRKNALQVLFDTLRNHGHNFSLSLWEGVFESVLFPIFDHVRQAIDPSGGDRSSKHGVDGDEDLDQDSWLYETCTLSLQLMVDIFVNFYGTVNPLLGKVLKLLVDFIERPHQSLAGIGVAALVRLMSNAGGLFSEDKWLEVVLSIKGAANTTFPDFSFVVCKDGGFMNREDVSTPRSNAESGVQLEDSDKQQSGGYLYAAIADIKCRTAVQLLLIQAITEIHSIYRLQLSVKNTIILFDAVLGVANHAHEINTNATLRSRLQELGPMTQMQDPPLLRLETESYQICLTLLQNLSEDRPPFDEESQVESYLIDLCHEVLKSYVEIARPPHMTQLPTNGRPHWLIPLGSGKKRELAARGPLIVATLQAICSLGDPSFVKNLARFLPLLSSLIRCEHGSNEVQVALSTMLSSSVGPVLLQLC</sequence>
<organism evidence="3 4">
    <name type="scientific">Centaurea solstitialis</name>
    <name type="common">yellow star-thistle</name>
    <dbReference type="NCBI Taxonomy" id="347529"/>
    <lineage>
        <taxon>Eukaryota</taxon>
        <taxon>Viridiplantae</taxon>
        <taxon>Streptophyta</taxon>
        <taxon>Embryophyta</taxon>
        <taxon>Tracheophyta</taxon>
        <taxon>Spermatophyta</taxon>
        <taxon>Magnoliopsida</taxon>
        <taxon>eudicotyledons</taxon>
        <taxon>Gunneridae</taxon>
        <taxon>Pentapetalae</taxon>
        <taxon>asterids</taxon>
        <taxon>campanulids</taxon>
        <taxon>Asterales</taxon>
        <taxon>Asteraceae</taxon>
        <taxon>Carduoideae</taxon>
        <taxon>Cardueae</taxon>
        <taxon>Centaureinae</taxon>
        <taxon>Centaurea</taxon>
    </lineage>
</organism>
<evidence type="ECO:0000259" key="1">
    <source>
        <dbReference type="Pfam" id="PF16206"/>
    </source>
</evidence>
<dbReference type="InterPro" id="IPR016024">
    <property type="entry name" value="ARM-type_fold"/>
</dbReference>
<keyword evidence="4" id="KW-1185">Reference proteome</keyword>
<dbReference type="PANTHER" id="PTHR10663">
    <property type="entry name" value="GUANYL-NUCLEOTIDE EXCHANGE FACTOR"/>
    <property type="match status" value="1"/>
</dbReference>
<reference evidence="3" key="1">
    <citation type="submission" date="2023-03" db="EMBL/GenBank/DDBJ databases">
        <title>Chromosome-scale reference genome and RAD-based genetic map of yellow starthistle (Centaurea solstitialis) reveal putative structural variation and QTLs associated with invader traits.</title>
        <authorList>
            <person name="Reatini B."/>
            <person name="Cang F.A."/>
            <person name="Jiang Q."/>
            <person name="Mckibben M.T.W."/>
            <person name="Barker M.S."/>
            <person name="Rieseberg L.H."/>
            <person name="Dlugosch K.M."/>
        </authorList>
    </citation>
    <scope>NUCLEOTIDE SEQUENCE</scope>
    <source>
        <strain evidence="3">CAN-66</strain>
        <tissue evidence="3">Leaf</tissue>
    </source>
</reference>
<dbReference type="GO" id="GO:0005802">
    <property type="term" value="C:trans-Golgi network"/>
    <property type="evidence" value="ECO:0007669"/>
    <property type="project" value="TreeGrafter"/>
</dbReference>
<gene>
    <name evidence="3" type="ORF">OSB04_011128</name>
</gene>
<name>A0AA38T8V2_9ASTR</name>
<dbReference type="InterPro" id="IPR032817">
    <property type="entry name" value="Mon2_C"/>
</dbReference>
<feature type="domain" description="Sec7/BIG1-like C-terminal" evidence="2">
    <location>
        <begin position="359"/>
        <end position="558"/>
    </location>
</feature>
<evidence type="ECO:0000313" key="3">
    <source>
        <dbReference type="EMBL" id="KAJ9556514.1"/>
    </source>
</evidence>
<comment type="caution">
    <text evidence="3">The sequence shown here is derived from an EMBL/GenBank/DDBJ whole genome shotgun (WGS) entry which is preliminary data.</text>
</comment>
<dbReference type="PANTHER" id="PTHR10663:SF375">
    <property type="entry name" value="LD29171P"/>
    <property type="match status" value="1"/>
</dbReference>
<dbReference type="EMBL" id="JARYMX010000003">
    <property type="protein sequence ID" value="KAJ9556514.1"/>
    <property type="molecule type" value="Genomic_DNA"/>
</dbReference>
<evidence type="ECO:0000259" key="2">
    <source>
        <dbReference type="Pfam" id="PF20252"/>
    </source>
</evidence>
<dbReference type="AlphaFoldDB" id="A0AA38T8V2"/>
<dbReference type="Pfam" id="PF20252">
    <property type="entry name" value="BIG2_C"/>
    <property type="match status" value="1"/>
</dbReference>
<evidence type="ECO:0000313" key="4">
    <source>
        <dbReference type="Proteomes" id="UP001172457"/>
    </source>
</evidence>
<dbReference type="SUPFAM" id="SSF48371">
    <property type="entry name" value="ARM repeat"/>
    <property type="match status" value="1"/>
</dbReference>
<dbReference type="InterPro" id="IPR046455">
    <property type="entry name" value="Sec7/BIG1-like_C"/>
</dbReference>
<protein>
    <submittedName>
        <fullName evidence="3">Uncharacterized protein</fullName>
    </submittedName>
</protein>
<dbReference type="Proteomes" id="UP001172457">
    <property type="component" value="Chromosome 3"/>
</dbReference>
<feature type="domain" description="Mon2 C-terminal" evidence="1">
    <location>
        <begin position="56"/>
        <end position="194"/>
    </location>
</feature>
<dbReference type="Pfam" id="PF16206">
    <property type="entry name" value="Mon2_C"/>
    <property type="match status" value="1"/>
</dbReference>
<dbReference type="GO" id="GO:0005829">
    <property type="term" value="C:cytosol"/>
    <property type="evidence" value="ECO:0007669"/>
    <property type="project" value="TreeGrafter"/>
</dbReference>
<accession>A0AA38T8V2</accession>